<dbReference type="InterPro" id="IPR036705">
    <property type="entry name" value="Ribosyl_crysJ1_sf"/>
</dbReference>
<protein>
    <submittedName>
        <fullName evidence="4">ADP-ribosylglycohydrolase</fullName>
    </submittedName>
</protein>
<keyword evidence="3" id="KW-0479">Metal-binding</keyword>
<keyword evidence="3" id="KW-0460">Magnesium</keyword>
<reference evidence="5" key="1">
    <citation type="journal article" date="2013" name="Genome Announc.">
        <title>Whole-Genome Sequencing of Lactobacillus shenzhenensis Strain LY-73T.</title>
        <authorList>
            <person name="Lin Z."/>
            <person name="Liu Z."/>
            <person name="Yang R."/>
            <person name="Zou Y."/>
            <person name="Wan D."/>
            <person name="Chen J."/>
            <person name="Guo M."/>
            <person name="Zhao J."/>
            <person name="Fang C."/>
            <person name="Yang R."/>
            <person name="Liu F."/>
        </authorList>
    </citation>
    <scope>NUCLEOTIDE SEQUENCE [LARGE SCALE GENOMIC DNA]</scope>
    <source>
        <strain evidence="5">LY-73</strain>
    </source>
</reference>
<evidence type="ECO:0000313" key="5">
    <source>
        <dbReference type="Proteomes" id="UP000030647"/>
    </source>
</evidence>
<dbReference type="eggNOG" id="COG1397">
    <property type="taxonomic scope" value="Bacteria"/>
</dbReference>
<dbReference type="GO" id="GO:0046872">
    <property type="term" value="F:metal ion binding"/>
    <property type="evidence" value="ECO:0007669"/>
    <property type="project" value="UniProtKB-KW"/>
</dbReference>
<feature type="binding site" evidence="3">
    <location>
        <position position="60"/>
    </location>
    <ligand>
        <name>Mg(2+)</name>
        <dbReference type="ChEBI" id="CHEBI:18420"/>
        <label>1</label>
    </ligand>
</feature>
<keyword evidence="2 4" id="KW-0378">Hydrolase</keyword>
<dbReference type="Pfam" id="PF03747">
    <property type="entry name" value="ADP_ribosyl_GH"/>
    <property type="match status" value="1"/>
</dbReference>
<accession>U4TWV7</accession>
<dbReference type="SUPFAM" id="SSF101478">
    <property type="entry name" value="ADP-ribosylglycohydrolase"/>
    <property type="match status" value="1"/>
</dbReference>
<organism evidence="4 5">
    <name type="scientific">Schleiferilactobacillus shenzhenensis LY-73</name>
    <dbReference type="NCBI Taxonomy" id="1231336"/>
    <lineage>
        <taxon>Bacteria</taxon>
        <taxon>Bacillati</taxon>
        <taxon>Bacillota</taxon>
        <taxon>Bacilli</taxon>
        <taxon>Lactobacillales</taxon>
        <taxon>Lactobacillaceae</taxon>
        <taxon>Schleiferilactobacillus</taxon>
    </lineage>
</organism>
<dbReference type="PANTHER" id="PTHR16222:SF24">
    <property type="entry name" value="ADP-RIBOSYLHYDROLASE ARH3"/>
    <property type="match status" value="1"/>
</dbReference>
<dbReference type="HOGENOM" id="CLU_024566_8_1_9"/>
<evidence type="ECO:0000256" key="2">
    <source>
        <dbReference type="ARBA" id="ARBA00022801"/>
    </source>
</evidence>
<evidence type="ECO:0000256" key="3">
    <source>
        <dbReference type="PIRSR" id="PIRSR605502-1"/>
    </source>
</evidence>
<dbReference type="OrthoDB" id="9798107at2"/>
<feature type="binding site" evidence="3">
    <location>
        <position position="268"/>
    </location>
    <ligand>
        <name>Mg(2+)</name>
        <dbReference type="ChEBI" id="CHEBI:18420"/>
        <label>1</label>
    </ligand>
</feature>
<dbReference type="AlphaFoldDB" id="U4TWV7"/>
<dbReference type="Proteomes" id="UP000030647">
    <property type="component" value="Unassembled WGS sequence"/>
</dbReference>
<feature type="binding site" evidence="3">
    <location>
        <position position="59"/>
    </location>
    <ligand>
        <name>Mg(2+)</name>
        <dbReference type="ChEBI" id="CHEBI:18420"/>
        <label>1</label>
    </ligand>
</feature>
<dbReference type="EMBL" id="KI271584">
    <property type="protein sequence ID" value="ERL65822.1"/>
    <property type="molecule type" value="Genomic_DNA"/>
</dbReference>
<keyword evidence="5" id="KW-1185">Reference proteome</keyword>
<dbReference type="STRING" id="1231336.L248_1898"/>
<dbReference type="InterPro" id="IPR050792">
    <property type="entry name" value="ADP-ribosylglycohydrolase"/>
</dbReference>
<feature type="binding site" evidence="3">
    <location>
        <position position="269"/>
    </location>
    <ligand>
        <name>Mg(2+)</name>
        <dbReference type="ChEBI" id="CHEBI:18420"/>
        <label>1</label>
    </ligand>
</feature>
<gene>
    <name evidence="4" type="primary">draG</name>
    <name evidence="4" type="ORF">L248_1898</name>
</gene>
<dbReference type="Gene3D" id="1.10.4080.10">
    <property type="entry name" value="ADP-ribosylation/Crystallin J1"/>
    <property type="match status" value="1"/>
</dbReference>
<sequence>MRKEAAAMVTAAQITHMMEGGMVADALGVPVEFSRRGTYHVTGMQGHGTYDQPAGSWSDDSSLTLCLMENVNESGDFANLFDKMAAYTRGRYTPRGVMFDIGHTTHNAIARFLAGTPPLDCGDTAPDTNGNGALMRIAPLALVLLTEDDAAERRQVISDTTRLTHAHVRSIIGSVLFVELLRALLRGETLADALGPVFQQVANSGFPAHEIAYYRRLAAPAFGQTPPAAIRSSGYVVDTLEAAIWVNLRSRSFQETALTAVNLGDDTDTVAQIAAMLYGAGHPEMTIPQEWSGQLMRTTLDRQIIAHFAKRYAEP</sequence>
<evidence type="ECO:0000256" key="1">
    <source>
        <dbReference type="ARBA" id="ARBA00010702"/>
    </source>
</evidence>
<dbReference type="InterPro" id="IPR005502">
    <property type="entry name" value="Ribosyl_crysJ1"/>
</dbReference>
<dbReference type="GO" id="GO:0016787">
    <property type="term" value="F:hydrolase activity"/>
    <property type="evidence" value="ECO:0007669"/>
    <property type="project" value="UniProtKB-KW"/>
</dbReference>
<comment type="cofactor">
    <cofactor evidence="3">
        <name>Mg(2+)</name>
        <dbReference type="ChEBI" id="CHEBI:18420"/>
    </cofactor>
    <text evidence="3">Binds 2 magnesium ions per subunit.</text>
</comment>
<comment type="similarity">
    <text evidence="1">Belongs to the ADP-ribosylglycohydrolase family.</text>
</comment>
<feature type="binding site" evidence="3">
    <location>
        <position position="58"/>
    </location>
    <ligand>
        <name>Mg(2+)</name>
        <dbReference type="ChEBI" id="CHEBI:18420"/>
        <label>1</label>
    </ligand>
</feature>
<proteinExistence type="inferred from homology"/>
<evidence type="ECO:0000313" key="4">
    <source>
        <dbReference type="EMBL" id="ERL65822.1"/>
    </source>
</evidence>
<dbReference type="PANTHER" id="PTHR16222">
    <property type="entry name" value="ADP-RIBOSYLGLYCOHYDROLASE"/>
    <property type="match status" value="1"/>
</dbReference>
<feature type="binding site" evidence="3">
    <location>
        <position position="266"/>
    </location>
    <ligand>
        <name>Mg(2+)</name>
        <dbReference type="ChEBI" id="CHEBI:18420"/>
        <label>1</label>
    </ligand>
</feature>
<name>U4TWV7_9LACO</name>